<protein>
    <submittedName>
        <fullName evidence="1">Uncharacterized protein</fullName>
    </submittedName>
</protein>
<evidence type="ECO:0000313" key="2">
    <source>
        <dbReference type="Proteomes" id="UP001143856"/>
    </source>
</evidence>
<name>A0ACC1PGM9_9PEZI</name>
<dbReference type="EMBL" id="JAPDGR010000276">
    <property type="protein sequence ID" value="KAJ2992318.1"/>
    <property type="molecule type" value="Genomic_DNA"/>
</dbReference>
<comment type="caution">
    <text evidence="1">The sequence shown here is derived from an EMBL/GenBank/DDBJ whole genome shotgun (WGS) entry which is preliminary data.</text>
</comment>
<organism evidence="1 2">
    <name type="scientific">Xylaria curta</name>
    <dbReference type="NCBI Taxonomy" id="42375"/>
    <lineage>
        <taxon>Eukaryota</taxon>
        <taxon>Fungi</taxon>
        <taxon>Dikarya</taxon>
        <taxon>Ascomycota</taxon>
        <taxon>Pezizomycotina</taxon>
        <taxon>Sordariomycetes</taxon>
        <taxon>Xylariomycetidae</taxon>
        <taxon>Xylariales</taxon>
        <taxon>Xylariaceae</taxon>
        <taxon>Xylaria</taxon>
    </lineage>
</organism>
<proteinExistence type="predicted"/>
<gene>
    <name evidence="1" type="ORF">NUW58_g2208</name>
</gene>
<dbReference type="Proteomes" id="UP001143856">
    <property type="component" value="Unassembled WGS sequence"/>
</dbReference>
<reference evidence="1" key="1">
    <citation type="submission" date="2022-10" db="EMBL/GenBank/DDBJ databases">
        <title>Genome Sequence of Xylaria curta.</title>
        <authorList>
            <person name="Buettner E."/>
        </authorList>
    </citation>
    <scope>NUCLEOTIDE SEQUENCE</scope>
    <source>
        <strain evidence="1">Babe10</strain>
    </source>
</reference>
<sequence length="361" mass="40482">MFKLHTLCCAALSAWVASAYDVTLGFNGAPQIENRTIDEIYEAALAEGGIVTLWHGGDETNQQDSLKQAFEARFPNITLNVTVDVSKYHDGNIDRQLATGGVYVDSVILQTLHDYPRWDDEGALLHYIPLDFFNIQPSFRDLRGAWYGVAVFAWSFLWNENRVSEGPKEFDDFLRPEYKDKLVLTYPNDDDAVLYAFDLIMQQYGYEWFEKLLAQNPRWVRGTGTPVTLLSQSNGTSSVTFTSSAGLAPTSPIGIAFPTKGQFVSWAQRAAILKDSPHPEGAKLLHNYILSEEYQAQNGGWSVRKDIPAPEGYQDLADIPSSNPNGFEGFMADRERAERLRLFFEDKIGTPQGLSSLKDDL</sequence>
<accession>A0ACC1PGM9</accession>
<keyword evidence="2" id="KW-1185">Reference proteome</keyword>
<evidence type="ECO:0000313" key="1">
    <source>
        <dbReference type="EMBL" id="KAJ2992318.1"/>
    </source>
</evidence>